<gene>
    <name evidence="8" type="ORF">IFM89_034533</name>
</gene>
<proteinExistence type="predicted"/>
<dbReference type="PANTHER" id="PTHR31391">
    <property type="entry name" value="B3 DOMAIN-CONTAINING PROTEIN OS11G0197600-RELATED"/>
    <property type="match status" value="1"/>
</dbReference>
<organism evidence="8 9">
    <name type="scientific">Coptis chinensis</name>
    <dbReference type="NCBI Taxonomy" id="261450"/>
    <lineage>
        <taxon>Eukaryota</taxon>
        <taxon>Viridiplantae</taxon>
        <taxon>Streptophyta</taxon>
        <taxon>Embryophyta</taxon>
        <taxon>Tracheophyta</taxon>
        <taxon>Spermatophyta</taxon>
        <taxon>Magnoliopsida</taxon>
        <taxon>Ranunculales</taxon>
        <taxon>Ranunculaceae</taxon>
        <taxon>Coptidoideae</taxon>
        <taxon>Coptis</taxon>
    </lineage>
</organism>
<dbReference type="PROSITE" id="PS50863">
    <property type="entry name" value="B3"/>
    <property type="match status" value="5"/>
</dbReference>
<dbReference type="InterPro" id="IPR003340">
    <property type="entry name" value="B3_DNA-bd"/>
</dbReference>
<comment type="caution">
    <text evidence="8">The sequence shown here is derived from an EMBL/GenBank/DDBJ whole genome shotgun (WGS) entry which is preliminary data.</text>
</comment>
<evidence type="ECO:0000256" key="4">
    <source>
        <dbReference type="ARBA" id="ARBA00023163"/>
    </source>
</evidence>
<reference evidence="8 9" key="1">
    <citation type="submission" date="2020-10" db="EMBL/GenBank/DDBJ databases">
        <title>The Coptis chinensis genome and diversification of protoberbering-type alkaloids.</title>
        <authorList>
            <person name="Wang B."/>
            <person name="Shu S."/>
            <person name="Song C."/>
            <person name="Liu Y."/>
        </authorList>
    </citation>
    <scope>NUCLEOTIDE SEQUENCE [LARGE SCALE GENOMIC DNA]</scope>
    <source>
        <strain evidence="8">HL-2020</strain>
        <tissue evidence="8">Leaf</tissue>
    </source>
</reference>
<dbReference type="GO" id="GO:0003677">
    <property type="term" value="F:DNA binding"/>
    <property type="evidence" value="ECO:0007669"/>
    <property type="project" value="UniProtKB-KW"/>
</dbReference>
<evidence type="ECO:0000256" key="2">
    <source>
        <dbReference type="ARBA" id="ARBA00023015"/>
    </source>
</evidence>
<feature type="domain" description="TF-B3" evidence="7">
    <location>
        <begin position="348"/>
        <end position="441"/>
    </location>
</feature>
<keyword evidence="5" id="KW-0539">Nucleus</keyword>
<dbReference type="SUPFAM" id="SSF101936">
    <property type="entry name" value="DNA-binding pseudobarrel domain"/>
    <property type="match status" value="5"/>
</dbReference>
<dbReference type="Pfam" id="PF02362">
    <property type="entry name" value="B3"/>
    <property type="match status" value="5"/>
</dbReference>
<evidence type="ECO:0000259" key="7">
    <source>
        <dbReference type="PROSITE" id="PS50863"/>
    </source>
</evidence>
<dbReference type="PANTHER" id="PTHR31391:SF81">
    <property type="entry name" value="TF-B3 DOMAIN-CONTAINING PROTEIN"/>
    <property type="match status" value="1"/>
</dbReference>
<dbReference type="OrthoDB" id="1688597at2759"/>
<dbReference type="CDD" id="cd10017">
    <property type="entry name" value="B3_DNA"/>
    <property type="match status" value="5"/>
</dbReference>
<name>A0A835HLS8_9MAGN</name>
<dbReference type="InterPro" id="IPR044837">
    <property type="entry name" value="REM16-like"/>
</dbReference>
<dbReference type="InterPro" id="IPR015300">
    <property type="entry name" value="DNA-bd_pseudobarrel_sf"/>
</dbReference>
<accession>A0A835HLS8</accession>
<feature type="compositionally biased region" description="Basic and acidic residues" evidence="6">
    <location>
        <begin position="138"/>
        <end position="155"/>
    </location>
</feature>
<dbReference type="EMBL" id="JADFTS010000006">
    <property type="protein sequence ID" value="KAF9603200.1"/>
    <property type="molecule type" value="Genomic_DNA"/>
</dbReference>
<feature type="domain" description="TF-B3" evidence="7">
    <location>
        <begin position="654"/>
        <end position="749"/>
    </location>
</feature>
<evidence type="ECO:0000256" key="5">
    <source>
        <dbReference type="ARBA" id="ARBA00023242"/>
    </source>
</evidence>
<dbReference type="Proteomes" id="UP000631114">
    <property type="component" value="Unassembled WGS sequence"/>
</dbReference>
<evidence type="ECO:0000313" key="8">
    <source>
        <dbReference type="EMBL" id="KAF9603200.1"/>
    </source>
</evidence>
<evidence type="ECO:0000256" key="6">
    <source>
        <dbReference type="SAM" id="MobiDB-lite"/>
    </source>
</evidence>
<dbReference type="GO" id="GO:0005634">
    <property type="term" value="C:nucleus"/>
    <property type="evidence" value="ECO:0007669"/>
    <property type="project" value="UniProtKB-SubCell"/>
</dbReference>
<keyword evidence="3" id="KW-0238">DNA-binding</keyword>
<feature type="region of interest" description="Disordered" evidence="6">
    <location>
        <begin position="138"/>
        <end position="162"/>
    </location>
</feature>
<dbReference type="AlphaFoldDB" id="A0A835HLS8"/>
<keyword evidence="4" id="KW-0804">Transcription</keyword>
<sequence length="753" mass="85985">MRLNLSRGRFGAKAEHCSSLHVTERKKGFEFCKIIHQPSNAPEQCFKLPPKFVQKFGNDLSDDVAHLKVPGGKTWQVELRKSDGCEVFLRSGWQEFVEYYSISSGHFLLFRYDGNSNFHVLIFDMTCCEIHYPHNIDHKANSGEETQKGRLKTSESEDEDLPFAKRQRSFTKSSVARRQTVTKTGQPSELKLKHPSYTVVMNSSYAKHYSPLPLSFVKRYIRNGLRSLTLEASNGRRWVVGLLVYKNYARLSKGWPSFATENNLEEGDACEFEMIKDALLKVYIFPNSNGKLPTTLNMEDGHQSPDKQEDRVALPIYGRHSYVKASMPPLGKSRATDASISLKLKFPSFRVVMRPAYINSGYSVIPLAFLKKYVKSGLRNLTLEDLNGRRWVVGFIKYETSARLGKGWRLFVRENNLKEGDSCVFEMVKYALLKVYIFPNAKGKSPEIIIIEDGHQLPEKQEDRDINPFDERHSWAKASTPPKGKCSAIEASRALKLKYPSFKVVMRPAYLNSGYMVIPSAFVKKYVKSGLRNLTLEALNGRRWVVGLIAYKTDARLSKGWPSFVRENNLNEGDACVFEMVKDASLRVYIFPNAKGKSPEIIIIEDGHQPPEKQGDRDINPFDERHSYAKASVPPEGKCSAIEASRALKLKYPSFKVVMRPAYLNSGYAVFPSLFVKKYLTTKLSHITLKVSERCTWCVGCRFGRNWGHLGKGWYSFTRENNVKEGDVCVFEMIKKKDVMFKVHIFRNSFQEP</sequence>
<feature type="domain" description="TF-B3" evidence="7">
    <location>
        <begin position="501"/>
        <end position="594"/>
    </location>
</feature>
<comment type="subcellular location">
    <subcellularLocation>
        <location evidence="1">Nucleus</location>
    </subcellularLocation>
</comment>
<dbReference type="Gene3D" id="2.40.330.10">
    <property type="entry name" value="DNA-binding pseudobarrel domain"/>
    <property type="match status" value="5"/>
</dbReference>
<evidence type="ECO:0000313" key="9">
    <source>
        <dbReference type="Proteomes" id="UP000631114"/>
    </source>
</evidence>
<feature type="domain" description="TF-B3" evidence="7">
    <location>
        <begin position="31"/>
        <end position="126"/>
    </location>
</feature>
<protein>
    <recommendedName>
        <fullName evidence="7">TF-B3 domain-containing protein</fullName>
    </recommendedName>
</protein>
<feature type="domain" description="TF-B3" evidence="7">
    <location>
        <begin position="195"/>
        <end position="288"/>
    </location>
</feature>
<dbReference type="SMART" id="SM01019">
    <property type="entry name" value="B3"/>
    <property type="match status" value="5"/>
</dbReference>
<keyword evidence="9" id="KW-1185">Reference proteome</keyword>
<evidence type="ECO:0000256" key="1">
    <source>
        <dbReference type="ARBA" id="ARBA00004123"/>
    </source>
</evidence>
<evidence type="ECO:0000256" key="3">
    <source>
        <dbReference type="ARBA" id="ARBA00023125"/>
    </source>
</evidence>
<keyword evidence="2" id="KW-0805">Transcription regulation</keyword>